<dbReference type="AlphaFoldDB" id="A0A1Z4VV61"/>
<accession>A0A1Z4VV61</accession>
<keyword evidence="1" id="KW-0732">Signal</keyword>
<keyword evidence="5" id="KW-0812">Transmembrane</keyword>
<keyword evidence="4" id="KW-0449">Lipoprotein</keyword>
<evidence type="ECO:0000256" key="3">
    <source>
        <dbReference type="ARBA" id="ARBA00023139"/>
    </source>
</evidence>
<dbReference type="EMBL" id="AP018052">
    <property type="protein sequence ID" value="BAZ95423.1"/>
    <property type="molecule type" value="Genomic_DNA"/>
</dbReference>
<evidence type="ECO:0000256" key="2">
    <source>
        <dbReference type="ARBA" id="ARBA00023136"/>
    </source>
</evidence>
<dbReference type="OrthoDB" id="6399540at2"/>
<keyword evidence="8" id="KW-1185">Reference proteome</keyword>
<dbReference type="SUPFAM" id="SSF141488">
    <property type="entry name" value="YdhA-like"/>
    <property type="match status" value="1"/>
</dbReference>
<sequence>MPTHRLKALFDRTVDVVFGIILAFIMLGIAMALLGATACTGPGCTDLPGPGGNGAQVSREALTTPAWPRETIRYRCGNGRQLQVAYPALEDGRSFAALYHDGRLSLMREWPAASGLRYVSLDEQVGLRWHISGGRGRLSFLAADHTAEPITLLSECRPLAPGR</sequence>
<keyword evidence="2 5" id="KW-0472">Membrane</keyword>
<gene>
    <name evidence="7" type="ORF">FOKN1_3066</name>
</gene>
<evidence type="ECO:0000256" key="4">
    <source>
        <dbReference type="ARBA" id="ARBA00023288"/>
    </source>
</evidence>
<dbReference type="InterPro" id="IPR036328">
    <property type="entry name" value="MliC_sf"/>
</dbReference>
<proteinExistence type="predicted"/>
<reference evidence="7 8" key="1">
    <citation type="submission" date="2017-05" db="EMBL/GenBank/DDBJ databases">
        <title>Thiocyanate degradation by Thiohalobacter thiocyanaticus FOKN1.</title>
        <authorList>
            <person name="Oshiki M."/>
            <person name="Fukushima T."/>
            <person name="Kawano S."/>
            <person name="Nakagawa J."/>
        </authorList>
    </citation>
    <scope>NUCLEOTIDE SEQUENCE [LARGE SCALE GENOMIC DNA]</scope>
    <source>
        <strain evidence="7 8">FOKN1</strain>
    </source>
</reference>
<dbReference type="Gene3D" id="2.40.128.200">
    <property type="match status" value="1"/>
</dbReference>
<evidence type="ECO:0000256" key="5">
    <source>
        <dbReference type="SAM" id="Phobius"/>
    </source>
</evidence>
<dbReference type="KEGG" id="ttc:FOKN1_3066"/>
<dbReference type="Pfam" id="PF09864">
    <property type="entry name" value="MliC"/>
    <property type="match status" value="1"/>
</dbReference>
<evidence type="ECO:0000313" key="8">
    <source>
        <dbReference type="Proteomes" id="UP000218765"/>
    </source>
</evidence>
<keyword evidence="5" id="KW-1133">Transmembrane helix</keyword>
<dbReference type="InterPro" id="IPR018660">
    <property type="entry name" value="MliC"/>
</dbReference>
<dbReference type="RefSeq" id="WP_096367406.1">
    <property type="nucleotide sequence ID" value="NZ_AP018052.1"/>
</dbReference>
<feature type="transmembrane region" description="Helical" evidence="5">
    <location>
        <begin position="12"/>
        <end position="34"/>
    </location>
</feature>
<feature type="domain" description="C-type lysozyme inhibitor" evidence="6">
    <location>
        <begin position="74"/>
        <end position="145"/>
    </location>
</feature>
<dbReference type="Proteomes" id="UP000218765">
    <property type="component" value="Chromosome"/>
</dbReference>
<name>A0A1Z4VV61_9GAMM</name>
<organism evidence="7 8">
    <name type="scientific">Thiohalobacter thiocyanaticus</name>
    <dbReference type="NCBI Taxonomy" id="585455"/>
    <lineage>
        <taxon>Bacteria</taxon>
        <taxon>Pseudomonadati</taxon>
        <taxon>Pseudomonadota</taxon>
        <taxon>Gammaproteobacteria</taxon>
        <taxon>Thiohalobacterales</taxon>
        <taxon>Thiohalobacteraceae</taxon>
        <taxon>Thiohalobacter</taxon>
    </lineage>
</organism>
<evidence type="ECO:0000259" key="6">
    <source>
        <dbReference type="Pfam" id="PF09864"/>
    </source>
</evidence>
<evidence type="ECO:0000313" key="7">
    <source>
        <dbReference type="EMBL" id="BAZ95423.1"/>
    </source>
</evidence>
<keyword evidence="3" id="KW-0564">Palmitate</keyword>
<protein>
    <recommendedName>
        <fullName evidence="6">C-type lysozyme inhibitor domain-containing protein</fullName>
    </recommendedName>
</protein>
<evidence type="ECO:0000256" key="1">
    <source>
        <dbReference type="ARBA" id="ARBA00022729"/>
    </source>
</evidence>